<keyword evidence="16" id="KW-1185">Reference proteome</keyword>
<name>A0A9P9J6Z5_9HYPO</name>
<evidence type="ECO:0000256" key="10">
    <source>
        <dbReference type="ARBA" id="ARBA00048605"/>
    </source>
</evidence>
<dbReference type="InterPro" id="IPR001382">
    <property type="entry name" value="Glyco_hydro_47"/>
</dbReference>
<evidence type="ECO:0000313" key="15">
    <source>
        <dbReference type="EMBL" id="KAH7151721.1"/>
    </source>
</evidence>
<dbReference type="GO" id="GO:0005509">
    <property type="term" value="F:calcium ion binding"/>
    <property type="evidence" value="ECO:0007669"/>
    <property type="project" value="InterPro"/>
</dbReference>
<keyword evidence="6 12" id="KW-1015">Disulfide bond</keyword>
<evidence type="ECO:0000256" key="1">
    <source>
        <dbReference type="ARBA" id="ARBA00001913"/>
    </source>
</evidence>
<accession>A0A9P9J6Z5</accession>
<dbReference type="Pfam" id="PF01532">
    <property type="entry name" value="Glyco_hydro_47"/>
    <property type="match status" value="1"/>
</dbReference>
<evidence type="ECO:0000256" key="4">
    <source>
        <dbReference type="ARBA" id="ARBA00022729"/>
    </source>
</evidence>
<evidence type="ECO:0000256" key="9">
    <source>
        <dbReference type="ARBA" id="ARBA00047669"/>
    </source>
</evidence>
<evidence type="ECO:0000256" key="3">
    <source>
        <dbReference type="ARBA" id="ARBA00007658"/>
    </source>
</evidence>
<dbReference type="GO" id="GO:0016020">
    <property type="term" value="C:membrane"/>
    <property type="evidence" value="ECO:0007669"/>
    <property type="project" value="InterPro"/>
</dbReference>
<evidence type="ECO:0000256" key="6">
    <source>
        <dbReference type="ARBA" id="ARBA00023157"/>
    </source>
</evidence>
<comment type="cofactor">
    <cofactor evidence="1 11">
        <name>Ca(2+)</name>
        <dbReference type="ChEBI" id="CHEBI:29108"/>
    </cofactor>
</comment>
<evidence type="ECO:0000256" key="2">
    <source>
        <dbReference type="ARBA" id="ARBA00004922"/>
    </source>
</evidence>
<evidence type="ECO:0000256" key="13">
    <source>
        <dbReference type="RuleBase" id="RU361193"/>
    </source>
</evidence>
<dbReference type="OrthoDB" id="5002468at2759"/>
<dbReference type="InterPro" id="IPR036026">
    <property type="entry name" value="Seven-hairpin_glycosidases"/>
</dbReference>
<dbReference type="PRINTS" id="PR00747">
    <property type="entry name" value="GLYHDRLASE47"/>
</dbReference>
<comment type="similarity">
    <text evidence="3 13">Belongs to the glycosyl hydrolase 47 family.</text>
</comment>
<dbReference type="GO" id="GO:0005783">
    <property type="term" value="C:endoplasmic reticulum"/>
    <property type="evidence" value="ECO:0007669"/>
    <property type="project" value="TreeGrafter"/>
</dbReference>
<keyword evidence="8 13" id="KW-0326">Glycosidase</keyword>
<keyword evidence="5 13" id="KW-0378">Hydrolase</keyword>
<organism evidence="15 16">
    <name type="scientific">Dactylonectria estremocensis</name>
    <dbReference type="NCBI Taxonomy" id="1079267"/>
    <lineage>
        <taxon>Eukaryota</taxon>
        <taxon>Fungi</taxon>
        <taxon>Dikarya</taxon>
        <taxon>Ascomycota</taxon>
        <taxon>Pezizomycotina</taxon>
        <taxon>Sordariomycetes</taxon>
        <taxon>Hypocreomycetidae</taxon>
        <taxon>Hypocreales</taxon>
        <taxon>Nectriaceae</taxon>
        <taxon>Dactylonectria</taxon>
    </lineage>
</organism>
<dbReference type="EMBL" id="JAGMUU010000005">
    <property type="protein sequence ID" value="KAH7151721.1"/>
    <property type="molecule type" value="Genomic_DNA"/>
</dbReference>
<keyword evidence="7" id="KW-0325">Glycoprotein</keyword>
<sequence length="567" mass="65731">MRLFRYVILLLQSVSLLVFAEFRFSANPEQIVNYLLSHATERPREIRKAFLDELFYYLDYAYPNGSLPLRNGSFVDDKLGWNLPVVEATVTAIVMQEPVVGLLVDLLKLNTFYETKEWNMNVSVGDASSHVIGPLLSMFDLFTGMYRQPPKADTYLHIFVTQAESLAESFLVAFDTPFGIPDPVVNLYPTTRRSGAENTTLHDMGSLFLEWVRLSDISGAQKFARLVETMGKRLQSPRPRESQPFQGLLANRVNLSDSHLIGNEGGWNAESHGFYDSYIKMWVYDPIRFPYYKDWWIKSADSVIENLKDQTITKTHGTLLFLQDFAGNLTKANSSQLACAAGSSFIQGGMALQREKYVQFGLQIAETCWSVYTHPGLWLEARETKAPATISPVELVDVIYDAFRATDDIKWQDRSWELFQHLKTVHRHGFKKGSRLGKYNGKIDFSERMEFTPDNPIFEESNWLGRMLRTLWLMWAAPYSLVQIRRAREDYNANRFVYTTNRVPLQVFGWSGKDSETLFWKQRTAFEHEREEAARRGSYLDFKYMEEYEHAWKPESWEEFFQSSHNK</sequence>
<feature type="chain" id="PRO_5040147447" description="alpha-1,2-Mannosidase" evidence="14">
    <location>
        <begin position="21"/>
        <end position="567"/>
    </location>
</feature>
<dbReference type="AlphaFoldDB" id="A0A9P9J6Z5"/>
<comment type="catalytic activity">
    <reaction evidence="10">
        <text>N(4)-(alpha-D-Man-(1-&gt;2)-alpha-D-Man-(1-&gt;2)-alpha-D-Man-(1-&gt;3)-[alpha-D-Man-(1-&gt;2)-alpha-D-Man-(1-&gt;3)-[alpha-D-Man-(1-&gt;2)-alpha-D-Man-(1-&gt;6)]-alpha-D-Man-(1-&gt;6)]-beta-D-Man-(1-&gt;4)-beta-D-GlcNAc-(1-&gt;4)-beta-D-GlcNAc)-L-asparaginyl-[protein] (N-glucan mannose isomer 9A1,2,3B1,2,3) + 4 H2O = N(4)-(alpha-D-Man-(1-&gt;3)-[alpha-D-Man-(1-&gt;3)-[alpha-D-Man-(1-&gt;6)]-alpha-D-Man-(1-&gt;6)]-beta-D-Man-(1-&gt;4)-beta-D-GlcNAc-(1-&gt;4)-beta-D-GlcNAc)-L-asparaginyl-[protein] (N-glucan mannose isomer 5A1,2) + 4 beta-D-mannose</text>
        <dbReference type="Rhea" id="RHEA:56008"/>
        <dbReference type="Rhea" id="RHEA-COMP:14356"/>
        <dbReference type="Rhea" id="RHEA-COMP:14367"/>
        <dbReference type="ChEBI" id="CHEBI:15377"/>
        <dbReference type="ChEBI" id="CHEBI:28563"/>
        <dbReference type="ChEBI" id="CHEBI:59087"/>
        <dbReference type="ChEBI" id="CHEBI:139493"/>
        <dbReference type="EC" id="3.2.1.113"/>
    </reaction>
</comment>
<dbReference type="InterPro" id="IPR050749">
    <property type="entry name" value="Glycosyl_Hydrolase_47"/>
</dbReference>
<feature type="signal peptide" evidence="14">
    <location>
        <begin position="1"/>
        <end position="20"/>
    </location>
</feature>
<evidence type="ECO:0000256" key="8">
    <source>
        <dbReference type="ARBA" id="ARBA00023295"/>
    </source>
</evidence>
<dbReference type="GO" id="GO:0004571">
    <property type="term" value="F:mannosyl-oligosaccharide 1,2-alpha-mannosidase activity"/>
    <property type="evidence" value="ECO:0007669"/>
    <property type="project" value="UniProtKB-EC"/>
</dbReference>
<dbReference type="PANTHER" id="PTHR11742">
    <property type="entry name" value="MANNOSYL-OLIGOSACCHARIDE ALPHA-1,2-MANNOSIDASE-RELATED"/>
    <property type="match status" value="1"/>
</dbReference>
<comment type="pathway">
    <text evidence="2">Protein modification; protein glycosylation.</text>
</comment>
<protein>
    <recommendedName>
        <fullName evidence="13">alpha-1,2-Mannosidase</fullName>
        <ecNumber evidence="13">3.2.1.-</ecNumber>
    </recommendedName>
</protein>
<evidence type="ECO:0000256" key="5">
    <source>
        <dbReference type="ARBA" id="ARBA00022801"/>
    </source>
</evidence>
<feature type="binding site" evidence="11">
    <location>
        <position position="500"/>
    </location>
    <ligand>
        <name>Ca(2+)</name>
        <dbReference type="ChEBI" id="CHEBI:29108"/>
    </ligand>
</feature>
<evidence type="ECO:0000256" key="7">
    <source>
        <dbReference type="ARBA" id="ARBA00023180"/>
    </source>
</evidence>
<proteinExistence type="inferred from homology"/>
<comment type="catalytic activity">
    <reaction evidence="9">
        <text>N(4)-(alpha-D-Man-(1-&gt;2)-alpha-D-Man-(1-&gt;2)-alpha-D-Man-(1-&gt;3)-[alpha-D-Man-(1-&gt;3)-[alpha-D-Man-(1-&gt;2)-alpha-D-Man-(1-&gt;6)]-alpha-D-Man-(1-&gt;6)]-beta-D-Man-(1-&gt;4)-beta-D-GlcNAc-(1-&gt;4)-beta-D-GlcNAc)-L-asparaginyl-[protein] (N-glucan mannose isomer 8A1,2,3B1,3) + 3 H2O = N(4)-(alpha-D-Man-(1-&gt;3)-[alpha-D-Man-(1-&gt;3)-[alpha-D-Man-(1-&gt;6)]-alpha-D-Man-(1-&gt;6)]-beta-D-Man-(1-&gt;4)-beta-D-GlcNAc-(1-&gt;4)-beta-D-GlcNAc)-L-asparaginyl-[protein] (N-glucan mannose isomer 5A1,2) + 3 beta-D-mannose</text>
        <dbReference type="Rhea" id="RHEA:56028"/>
        <dbReference type="Rhea" id="RHEA-COMP:14358"/>
        <dbReference type="Rhea" id="RHEA-COMP:14367"/>
        <dbReference type="ChEBI" id="CHEBI:15377"/>
        <dbReference type="ChEBI" id="CHEBI:28563"/>
        <dbReference type="ChEBI" id="CHEBI:59087"/>
        <dbReference type="ChEBI" id="CHEBI:60628"/>
        <dbReference type="EC" id="3.2.1.113"/>
    </reaction>
</comment>
<gene>
    <name evidence="15" type="ORF">B0J13DRAFT_657796</name>
</gene>
<dbReference type="SUPFAM" id="SSF48225">
    <property type="entry name" value="Seven-hairpin glycosidases"/>
    <property type="match status" value="1"/>
</dbReference>
<evidence type="ECO:0000256" key="12">
    <source>
        <dbReference type="PIRSR" id="PIRSR601382-3"/>
    </source>
</evidence>
<keyword evidence="11" id="KW-0479">Metal-binding</keyword>
<dbReference type="Gene3D" id="1.50.10.10">
    <property type="match status" value="1"/>
</dbReference>
<dbReference type="PANTHER" id="PTHR11742:SF101">
    <property type="entry name" value="MANNOSYL-OLIGOSACCHARIDE ALPHA-1,2-MANNOSIDASE 1B"/>
    <property type="match status" value="1"/>
</dbReference>
<comment type="caution">
    <text evidence="15">The sequence shown here is derived from an EMBL/GenBank/DDBJ whole genome shotgun (WGS) entry which is preliminary data.</text>
</comment>
<dbReference type="InterPro" id="IPR012341">
    <property type="entry name" value="6hp_glycosidase-like_sf"/>
</dbReference>
<dbReference type="EC" id="3.2.1.-" evidence="13"/>
<dbReference type="GO" id="GO:0005975">
    <property type="term" value="P:carbohydrate metabolic process"/>
    <property type="evidence" value="ECO:0007669"/>
    <property type="project" value="InterPro"/>
</dbReference>
<evidence type="ECO:0000256" key="14">
    <source>
        <dbReference type="SAM" id="SignalP"/>
    </source>
</evidence>
<reference evidence="15" key="1">
    <citation type="journal article" date="2021" name="Nat. Commun.">
        <title>Genetic determinants of endophytism in the Arabidopsis root mycobiome.</title>
        <authorList>
            <person name="Mesny F."/>
            <person name="Miyauchi S."/>
            <person name="Thiergart T."/>
            <person name="Pickel B."/>
            <person name="Atanasova L."/>
            <person name="Karlsson M."/>
            <person name="Huettel B."/>
            <person name="Barry K.W."/>
            <person name="Haridas S."/>
            <person name="Chen C."/>
            <person name="Bauer D."/>
            <person name="Andreopoulos W."/>
            <person name="Pangilinan J."/>
            <person name="LaButti K."/>
            <person name="Riley R."/>
            <person name="Lipzen A."/>
            <person name="Clum A."/>
            <person name="Drula E."/>
            <person name="Henrissat B."/>
            <person name="Kohler A."/>
            <person name="Grigoriev I.V."/>
            <person name="Martin F.M."/>
            <person name="Hacquard S."/>
        </authorList>
    </citation>
    <scope>NUCLEOTIDE SEQUENCE</scope>
    <source>
        <strain evidence="15">MPI-CAGE-AT-0021</strain>
    </source>
</reference>
<evidence type="ECO:0000256" key="11">
    <source>
        <dbReference type="PIRSR" id="PIRSR601382-2"/>
    </source>
</evidence>
<feature type="disulfide bond" evidence="12">
    <location>
        <begin position="339"/>
        <end position="368"/>
    </location>
</feature>
<dbReference type="Proteomes" id="UP000717696">
    <property type="component" value="Unassembled WGS sequence"/>
</dbReference>
<keyword evidence="11" id="KW-0106">Calcium</keyword>
<evidence type="ECO:0000313" key="16">
    <source>
        <dbReference type="Proteomes" id="UP000717696"/>
    </source>
</evidence>
<keyword evidence="4 14" id="KW-0732">Signal</keyword>
<dbReference type="GO" id="GO:0036503">
    <property type="term" value="P:ERAD pathway"/>
    <property type="evidence" value="ECO:0007669"/>
    <property type="project" value="UniProtKB-ARBA"/>
</dbReference>